<keyword evidence="1" id="KW-0732">Signal</keyword>
<reference evidence="2 3" key="1">
    <citation type="submission" date="2020-07" db="EMBL/GenBank/DDBJ databases">
        <title>Novel species isolated from subtropical streams in China.</title>
        <authorList>
            <person name="Lu H."/>
        </authorList>
    </citation>
    <scope>NUCLEOTIDE SEQUENCE [LARGE SCALE GENOMIC DNA]</scope>
    <source>
        <strain evidence="2 3">LX20W</strain>
    </source>
</reference>
<evidence type="ECO:0000313" key="2">
    <source>
        <dbReference type="EMBL" id="MBA5637096.1"/>
    </source>
</evidence>
<name>A0A7W2ER43_9BURK</name>
<gene>
    <name evidence="2" type="ORF">H3H37_08510</name>
</gene>
<evidence type="ECO:0000256" key="1">
    <source>
        <dbReference type="SAM" id="SignalP"/>
    </source>
</evidence>
<comment type="caution">
    <text evidence="2">The sequence shown here is derived from an EMBL/GenBank/DDBJ whole genome shotgun (WGS) entry which is preliminary data.</text>
</comment>
<dbReference type="EMBL" id="JACEZT010000004">
    <property type="protein sequence ID" value="MBA5637096.1"/>
    <property type="molecule type" value="Genomic_DNA"/>
</dbReference>
<proteinExistence type="predicted"/>
<accession>A0A7W2ER43</accession>
<feature type="chain" id="PRO_5030674054" evidence="1">
    <location>
        <begin position="20"/>
        <end position="250"/>
    </location>
</feature>
<keyword evidence="3" id="KW-1185">Reference proteome</keyword>
<sequence length="250" mass="27486">MTVLAAALAQALCCQAARADGLADLKSALTRLQEQAPLKATLDTKTWRRLGEGNDAEETHGQASVAIEDGARGMHLAYGKDILARMDAESLAQARNPNARTPTLNAAREFSPNDLRPMISAASSLSRVLEKAAWKAEQADTCQGKPARLLTFDVAIDTLSDRDRKYVKEYEGHLYVWIADDGTPLASRMIQNESGRAFIVIRFEARQEEQHVYGVVGDRLVTVRKESYNRASGAGERDESRVVKTLQLQS</sequence>
<protein>
    <submittedName>
        <fullName evidence="2">Uncharacterized protein</fullName>
    </submittedName>
</protein>
<feature type="signal peptide" evidence="1">
    <location>
        <begin position="1"/>
        <end position="19"/>
    </location>
</feature>
<dbReference type="AlphaFoldDB" id="A0A7W2ER43"/>
<evidence type="ECO:0000313" key="3">
    <source>
        <dbReference type="Proteomes" id="UP000534388"/>
    </source>
</evidence>
<dbReference type="Proteomes" id="UP000534388">
    <property type="component" value="Unassembled WGS sequence"/>
</dbReference>
<organism evidence="2 3">
    <name type="scientific">Rugamonas brunnea</name>
    <dbReference type="NCBI Taxonomy" id="2758569"/>
    <lineage>
        <taxon>Bacteria</taxon>
        <taxon>Pseudomonadati</taxon>
        <taxon>Pseudomonadota</taxon>
        <taxon>Betaproteobacteria</taxon>
        <taxon>Burkholderiales</taxon>
        <taxon>Oxalobacteraceae</taxon>
        <taxon>Telluria group</taxon>
        <taxon>Rugamonas</taxon>
    </lineage>
</organism>